<reference evidence="2 3" key="2">
    <citation type="submission" date="2018-03" db="EMBL/GenBank/DDBJ databases">
        <title>The ancient ancestry and fast evolution of plastids.</title>
        <authorList>
            <person name="Moore K.R."/>
            <person name="Magnabosco C."/>
            <person name="Momper L."/>
            <person name="Gold D.A."/>
            <person name="Bosak T."/>
            <person name="Fournier G.P."/>
        </authorList>
    </citation>
    <scope>NUCLEOTIDE SEQUENCE [LARGE SCALE GENOMIC DNA]</scope>
    <source>
        <strain evidence="2 3">ULC007</strain>
    </source>
</reference>
<comment type="caution">
    <text evidence="2">The sequence shown here is derived from an EMBL/GenBank/DDBJ whole genome shotgun (WGS) entry which is preliminary data.</text>
</comment>
<dbReference type="EMBL" id="PVWG01000001">
    <property type="protein sequence ID" value="PSB22018.1"/>
    <property type="molecule type" value="Genomic_DNA"/>
</dbReference>
<dbReference type="RefSeq" id="WP_073069040.1">
    <property type="nucleotide sequence ID" value="NZ_MPPI01000001.1"/>
</dbReference>
<sequence>MSSFSPLVSICIPTYQRPDLLHQAITSCFAQTYSEIEIIVCDDSKDDASKQMVQGLNKSEKIRYYQNRPALGQAGNVNRLFDLAQGDRLVLLHDDDLLLPNAVQSMSDCWIDHPNLVACFGKQSVINMAGEVLQMPSQNLNDGYYRTDQYAGLQPSALWSALVAQFPNDGYMILTEVAKTIRYRDTADVEDVCDYDFSLRIAAAHTPFFFLNQYTAMYRLTERAVSTGNNHSNLVYQLIEALDLPENLEGVRQELLERYASSAINRWLTISDKASAYRVYTSSSYPWSKRLSLRGLTQAILLACPNLLNRLLIDQLKGKQLTPFKA</sequence>
<dbReference type="SUPFAM" id="SSF53448">
    <property type="entry name" value="Nucleotide-diphospho-sugar transferases"/>
    <property type="match status" value="1"/>
</dbReference>
<dbReference type="STRING" id="1920490.GCA_001895925_00743"/>
<reference evidence="2 3" key="1">
    <citation type="submission" date="2018-02" db="EMBL/GenBank/DDBJ databases">
        <authorList>
            <person name="Cohen D.B."/>
            <person name="Kent A.D."/>
        </authorList>
    </citation>
    <scope>NUCLEOTIDE SEQUENCE [LARGE SCALE GENOMIC DNA]</scope>
    <source>
        <strain evidence="2 3">ULC007</strain>
    </source>
</reference>
<evidence type="ECO:0000259" key="1">
    <source>
        <dbReference type="Pfam" id="PF00535"/>
    </source>
</evidence>
<dbReference type="CDD" id="cd00761">
    <property type="entry name" value="Glyco_tranf_GTA_type"/>
    <property type="match status" value="1"/>
</dbReference>
<dbReference type="InterPro" id="IPR029044">
    <property type="entry name" value="Nucleotide-diphossugar_trans"/>
</dbReference>
<dbReference type="Pfam" id="PF00535">
    <property type="entry name" value="Glycos_transf_2"/>
    <property type="match status" value="1"/>
</dbReference>
<evidence type="ECO:0000313" key="2">
    <source>
        <dbReference type="EMBL" id="PSB22018.1"/>
    </source>
</evidence>
<protein>
    <submittedName>
        <fullName evidence="2">Glycosyl transferase family A</fullName>
    </submittedName>
</protein>
<evidence type="ECO:0000313" key="3">
    <source>
        <dbReference type="Proteomes" id="UP000238634"/>
    </source>
</evidence>
<keyword evidence="3" id="KW-1185">Reference proteome</keyword>
<dbReference type="PANTHER" id="PTHR22916">
    <property type="entry name" value="GLYCOSYLTRANSFERASE"/>
    <property type="match status" value="1"/>
</dbReference>
<accession>A0A2T1DNE7</accession>
<dbReference type="AlphaFoldDB" id="A0A2T1DNE7"/>
<dbReference type="PANTHER" id="PTHR22916:SF3">
    <property type="entry name" value="UDP-GLCNAC:BETAGAL BETA-1,3-N-ACETYLGLUCOSAMINYLTRANSFERASE-LIKE PROTEIN 1"/>
    <property type="match status" value="1"/>
</dbReference>
<dbReference type="Proteomes" id="UP000238634">
    <property type="component" value="Unassembled WGS sequence"/>
</dbReference>
<keyword evidence="2" id="KW-0808">Transferase</keyword>
<name>A0A2T1DNE7_9CYAN</name>
<feature type="domain" description="Glycosyltransferase 2-like" evidence="1">
    <location>
        <begin position="9"/>
        <end position="126"/>
    </location>
</feature>
<dbReference type="InterPro" id="IPR001173">
    <property type="entry name" value="Glyco_trans_2-like"/>
</dbReference>
<organism evidence="2 3">
    <name type="scientific">Phormidesmis priestleyi ULC007</name>
    <dbReference type="NCBI Taxonomy" id="1920490"/>
    <lineage>
        <taxon>Bacteria</taxon>
        <taxon>Bacillati</taxon>
        <taxon>Cyanobacteriota</taxon>
        <taxon>Cyanophyceae</taxon>
        <taxon>Leptolyngbyales</taxon>
        <taxon>Leptolyngbyaceae</taxon>
        <taxon>Phormidesmis</taxon>
    </lineage>
</organism>
<dbReference type="OrthoDB" id="549701at2"/>
<proteinExistence type="predicted"/>
<dbReference type="Gene3D" id="3.90.550.10">
    <property type="entry name" value="Spore Coat Polysaccharide Biosynthesis Protein SpsA, Chain A"/>
    <property type="match status" value="1"/>
</dbReference>
<dbReference type="GO" id="GO:0016758">
    <property type="term" value="F:hexosyltransferase activity"/>
    <property type="evidence" value="ECO:0007669"/>
    <property type="project" value="UniProtKB-ARBA"/>
</dbReference>
<gene>
    <name evidence="2" type="ORF">C7B65_00970</name>
</gene>